<dbReference type="Gene3D" id="3.40.390.10">
    <property type="entry name" value="Collagenase (Catalytic Domain)"/>
    <property type="match status" value="1"/>
</dbReference>
<evidence type="ECO:0000313" key="2">
    <source>
        <dbReference type="EMBL" id="KAK5978126.1"/>
    </source>
</evidence>
<dbReference type="PANTHER" id="PTHR11733:SF232">
    <property type="entry name" value="NEPRILYSIN METALLOPEPTIDASE FAMILY"/>
    <property type="match status" value="1"/>
</dbReference>
<gene>
    <name evidence="2" type="ORF">GCK32_014102</name>
</gene>
<dbReference type="PROSITE" id="PS51885">
    <property type="entry name" value="NEPRILYSIN"/>
    <property type="match status" value="1"/>
</dbReference>
<dbReference type="GO" id="GO:0016485">
    <property type="term" value="P:protein processing"/>
    <property type="evidence" value="ECO:0007669"/>
    <property type="project" value="TreeGrafter"/>
</dbReference>
<dbReference type="Pfam" id="PF01431">
    <property type="entry name" value="Peptidase_M13"/>
    <property type="match status" value="1"/>
</dbReference>
<accession>A0AAN8FEA0</accession>
<dbReference type="PANTHER" id="PTHR11733">
    <property type="entry name" value="ZINC METALLOPROTEASE FAMILY M13 NEPRILYSIN-RELATED"/>
    <property type="match status" value="1"/>
</dbReference>
<proteinExistence type="predicted"/>
<organism evidence="2 3">
    <name type="scientific">Trichostrongylus colubriformis</name>
    <name type="common">Black scour worm</name>
    <dbReference type="NCBI Taxonomy" id="6319"/>
    <lineage>
        <taxon>Eukaryota</taxon>
        <taxon>Metazoa</taxon>
        <taxon>Ecdysozoa</taxon>
        <taxon>Nematoda</taxon>
        <taxon>Chromadorea</taxon>
        <taxon>Rhabditida</taxon>
        <taxon>Rhabditina</taxon>
        <taxon>Rhabditomorpha</taxon>
        <taxon>Strongyloidea</taxon>
        <taxon>Trichostrongylidae</taxon>
        <taxon>Trichostrongylus</taxon>
    </lineage>
</organism>
<dbReference type="SUPFAM" id="SSF55486">
    <property type="entry name" value="Metalloproteases ('zincins'), catalytic domain"/>
    <property type="match status" value="1"/>
</dbReference>
<dbReference type="GO" id="GO:0004222">
    <property type="term" value="F:metalloendopeptidase activity"/>
    <property type="evidence" value="ECO:0007669"/>
    <property type="project" value="InterPro"/>
</dbReference>
<comment type="caution">
    <text evidence="2">The sequence shown here is derived from an EMBL/GenBank/DDBJ whole genome shotgun (WGS) entry which is preliminary data.</text>
</comment>
<dbReference type="InterPro" id="IPR024079">
    <property type="entry name" value="MetalloPept_cat_dom_sf"/>
</dbReference>
<reference evidence="2 3" key="1">
    <citation type="submission" date="2019-10" db="EMBL/GenBank/DDBJ databases">
        <title>Assembly and Annotation for the nematode Trichostrongylus colubriformis.</title>
        <authorList>
            <person name="Martin J."/>
        </authorList>
    </citation>
    <scope>NUCLEOTIDE SEQUENCE [LARGE SCALE GENOMIC DNA]</scope>
    <source>
        <strain evidence="2">G859</strain>
        <tissue evidence="2">Whole worm</tissue>
    </source>
</reference>
<dbReference type="InterPro" id="IPR000718">
    <property type="entry name" value="Peptidase_M13"/>
</dbReference>
<evidence type="ECO:0000259" key="1">
    <source>
        <dbReference type="Pfam" id="PF01431"/>
    </source>
</evidence>
<protein>
    <recommendedName>
        <fullName evidence="1">Peptidase M13 C-terminal domain-containing protein</fullName>
    </recommendedName>
</protein>
<sequence>MLAEINLIRKTEDYVKLIPGETVPLGSFLYGSVGFALGHEISHSLDNTGRTFDGNGEPRKWWKKKWTEEYDKRALCYKEQYDNIKLHGSMPILANRLNTLYV</sequence>
<dbReference type="EMBL" id="WIXE01009783">
    <property type="protein sequence ID" value="KAK5978126.1"/>
    <property type="molecule type" value="Genomic_DNA"/>
</dbReference>
<evidence type="ECO:0000313" key="3">
    <source>
        <dbReference type="Proteomes" id="UP001331761"/>
    </source>
</evidence>
<dbReference type="Proteomes" id="UP001331761">
    <property type="component" value="Unassembled WGS sequence"/>
</dbReference>
<dbReference type="AlphaFoldDB" id="A0AAN8FEA0"/>
<dbReference type="InterPro" id="IPR018497">
    <property type="entry name" value="Peptidase_M13_C"/>
</dbReference>
<feature type="domain" description="Peptidase M13 C-terminal" evidence="1">
    <location>
        <begin position="30"/>
        <end position="90"/>
    </location>
</feature>
<name>A0AAN8FEA0_TRICO</name>
<dbReference type="GO" id="GO:0005886">
    <property type="term" value="C:plasma membrane"/>
    <property type="evidence" value="ECO:0007669"/>
    <property type="project" value="TreeGrafter"/>
</dbReference>
<keyword evidence="3" id="KW-1185">Reference proteome</keyword>